<accession>A0A060HVY4</accession>
<feature type="region of interest" description="Disordered" evidence="1">
    <location>
        <begin position="50"/>
        <end position="74"/>
    </location>
</feature>
<protein>
    <submittedName>
        <fullName evidence="2">Uncharacterized protein</fullName>
    </submittedName>
</protein>
<dbReference type="EMBL" id="CP006986">
    <property type="protein sequence ID" value="AIC25742.1"/>
    <property type="molecule type" value="Genomic_DNA"/>
</dbReference>
<organism evidence="2 3">
    <name type="scientific">Rhizobium etli bv. mimosae str. IE4771</name>
    <dbReference type="NCBI Taxonomy" id="1432050"/>
    <lineage>
        <taxon>Bacteria</taxon>
        <taxon>Pseudomonadati</taxon>
        <taxon>Pseudomonadota</taxon>
        <taxon>Alphaproteobacteria</taxon>
        <taxon>Hyphomicrobiales</taxon>
        <taxon>Rhizobiaceae</taxon>
        <taxon>Rhizobium/Agrobacterium group</taxon>
        <taxon>Rhizobium</taxon>
    </lineage>
</organism>
<dbReference type="Proteomes" id="UP000027180">
    <property type="component" value="Chromosome"/>
</dbReference>
<gene>
    <name evidence="2" type="ORF">IE4771_CH00583</name>
</gene>
<name>A0A060HVY4_RHIET</name>
<proteinExistence type="predicted"/>
<evidence type="ECO:0000256" key="1">
    <source>
        <dbReference type="SAM" id="MobiDB-lite"/>
    </source>
</evidence>
<sequence length="74" mass="8118">MPPFGGDRYYFLFALQCQQNCALSGCSKLVQRHFQPSTGIIAEMTRRGSKLGKTTNSIHPDSRDSCHGVSLTLG</sequence>
<evidence type="ECO:0000313" key="2">
    <source>
        <dbReference type="EMBL" id="AIC25742.1"/>
    </source>
</evidence>
<dbReference type="HOGENOM" id="CLU_2685243_0_0_5"/>
<dbReference type="KEGG" id="rei:IE4771_CH00583"/>
<reference evidence="2 3" key="1">
    <citation type="submission" date="2013-12" db="EMBL/GenBank/DDBJ databases">
        <title>Complete genome sequence of Rhizobium etli bv. mimosae IE4771.</title>
        <authorList>
            <person name="Bustos P."/>
            <person name="Santamaria R.I."/>
            <person name="Lozano L."/>
            <person name="Ormeno-Orrillo E."/>
            <person name="Rogel M.A."/>
            <person name="Romero D."/>
            <person name="Cevallos M.A."/>
            <person name="Martinez-Romero E."/>
            <person name="Gonzalez V."/>
        </authorList>
    </citation>
    <scope>NUCLEOTIDE SEQUENCE [LARGE SCALE GENOMIC DNA]</scope>
    <source>
        <strain evidence="2 3">IE4771</strain>
    </source>
</reference>
<evidence type="ECO:0000313" key="3">
    <source>
        <dbReference type="Proteomes" id="UP000027180"/>
    </source>
</evidence>
<dbReference type="AlphaFoldDB" id="A0A060HVY4"/>